<accession>A0A9Q1KCC6</accession>
<dbReference type="OrthoDB" id="1911032at2759"/>
<comment type="caution">
    <text evidence="2">The sequence shown here is derived from an EMBL/GenBank/DDBJ whole genome shotgun (WGS) entry which is preliminary data.</text>
</comment>
<feature type="region of interest" description="Disordered" evidence="1">
    <location>
        <begin position="241"/>
        <end position="316"/>
    </location>
</feature>
<evidence type="ECO:0000256" key="1">
    <source>
        <dbReference type="SAM" id="MobiDB-lite"/>
    </source>
</evidence>
<feature type="compositionally biased region" description="Basic and acidic residues" evidence="1">
    <location>
        <begin position="247"/>
        <end position="269"/>
    </location>
</feature>
<dbReference type="EMBL" id="JAKOGI010000182">
    <property type="protein sequence ID" value="KAJ8440900.1"/>
    <property type="molecule type" value="Genomic_DNA"/>
</dbReference>
<feature type="region of interest" description="Disordered" evidence="1">
    <location>
        <begin position="1"/>
        <end position="32"/>
    </location>
</feature>
<dbReference type="PANTHER" id="PTHR33914:SF2">
    <property type="entry name" value="OS02G0582100 PROTEIN"/>
    <property type="match status" value="1"/>
</dbReference>
<evidence type="ECO:0000313" key="3">
    <source>
        <dbReference type="Proteomes" id="UP001153076"/>
    </source>
</evidence>
<organism evidence="2 3">
    <name type="scientific">Carnegiea gigantea</name>
    <dbReference type="NCBI Taxonomy" id="171969"/>
    <lineage>
        <taxon>Eukaryota</taxon>
        <taxon>Viridiplantae</taxon>
        <taxon>Streptophyta</taxon>
        <taxon>Embryophyta</taxon>
        <taxon>Tracheophyta</taxon>
        <taxon>Spermatophyta</taxon>
        <taxon>Magnoliopsida</taxon>
        <taxon>eudicotyledons</taxon>
        <taxon>Gunneridae</taxon>
        <taxon>Pentapetalae</taxon>
        <taxon>Caryophyllales</taxon>
        <taxon>Cactineae</taxon>
        <taxon>Cactaceae</taxon>
        <taxon>Cactoideae</taxon>
        <taxon>Echinocereeae</taxon>
        <taxon>Carnegiea</taxon>
    </lineage>
</organism>
<name>A0A9Q1KCC6_9CARY</name>
<dbReference type="PANTHER" id="PTHR33914">
    <property type="entry name" value="18S PRE-RIBOSOMAL ASSEMBLY PROTEIN GAR2-LIKE PROTEIN"/>
    <property type="match status" value="1"/>
</dbReference>
<protein>
    <submittedName>
        <fullName evidence="2">Uncharacterized protein</fullName>
    </submittedName>
</protein>
<feature type="compositionally biased region" description="Polar residues" evidence="1">
    <location>
        <begin position="282"/>
        <end position="294"/>
    </location>
</feature>
<proteinExistence type="predicted"/>
<feature type="compositionally biased region" description="Low complexity" evidence="1">
    <location>
        <begin position="295"/>
        <end position="306"/>
    </location>
</feature>
<reference evidence="2" key="1">
    <citation type="submission" date="2022-04" db="EMBL/GenBank/DDBJ databases">
        <title>Carnegiea gigantea Genome sequencing and assembly v2.</title>
        <authorList>
            <person name="Copetti D."/>
            <person name="Sanderson M.J."/>
            <person name="Burquez A."/>
            <person name="Wojciechowski M.F."/>
        </authorList>
    </citation>
    <scope>NUCLEOTIDE SEQUENCE</scope>
    <source>
        <strain evidence="2">SGP5-SGP5p</strain>
        <tissue evidence="2">Aerial part</tissue>
    </source>
</reference>
<sequence>MKLEHDPGPGVQTPPRKSYNPFDSDDEDTDGYMRNNVNYDIKSFEKNADSLTFHLDTADLSWEEAILAHSQIVDSKIPTDANGEEVVYRKDTELFTDKTVTECELPELMVCYKDNAYNSVKDIGVDEGMPTHEKVWIKSQDNQGTKDVPAFLDDLSLVNEHQGLPVIEGLKSRSANHLEKDNFIQESKLDSEVLGRQQSASQCGTDDLKKVVEVKHDLSKETDSDQINGDEMKIGDIVYDTRNGELSQRDEPSKVEKRGNEASEEEHGIRAVTLEVAKESSTKPSIMGSTEANMESNKNQSEQSSELPASKEPAENGTAVVLPYNSKVESGSIILDFNSSTRVPGEEEEEKLPPNEVVANPPEAQTMSRHDDGALASITVSSMDKRVHGETSFSAAMPLPASITYTGPHAHTGSVSLRSESSAGSTRSFAFPVLQAEWNSSPVRMAKADQRHMQKHKGWVHSLMCCRF</sequence>
<keyword evidence="3" id="KW-1185">Reference proteome</keyword>
<dbReference type="Proteomes" id="UP001153076">
    <property type="component" value="Unassembled WGS sequence"/>
</dbReference>
<dbReference type="AlphaFoldDB" id="A0A9Q1KCC6"/>
<dbReference type="GO" id="GO:0009786">
    <property type="term" value="P:regulation of asymmetric cell division"/>
    <property type="evidence" value="ECO:0007669"/>
    <property type="project" value="InterPro"/>
</dbReference>
<evidence type="ECO:0000313" key="2">
    <source>
        <dbReference type="EMBL" id="KAJ8440900.1"/>
    </source>
</evidence>
<gene>
    <name evidence="2" type="ORF">Cgig2_022756</name>
</gene>
<dbReference type="InterPro" id="IPR040378">
    <property type="entry name" value="BASL"/>
</dbReference>
<feature type="region of interest" description="Disordered" evidence="1">
    <location>
        <begin position="341"/>
        <end position="368"/>
    </location>
</feature>